<organism evidence="1 2">
    <name type="scientific">Muribaculum caecicola</name>
    <dbReference type="NCBI Taxonomy" id="3038144"/>
    <lineage>
        <taxon>Bacteria</taxon>
        <taxon>Pseudomonadati</taxon>
        <taxon>Bacteroidota</taxon>
        <taxon>Bacteroidia</taxon>
        <taxon>Bacteroidales</taxon>
        <taxon>Muribaculaceae</taxon>
        <taxon>Muribaculum</taxon>
    </lineage>
</organism>
<reference evidence="1" key="1">
    <citation type="submission" date="2019-04" db="EMBL/GenBank/DDBJ databases">
        <title>Microbes associate with the intestines of laboratory mice.</title>
        <authorList>
            <person name="Navarre W."/>
            <person name="Wong E."/>
            <person name="Huang K.C."/>
            <person name="Tropini C."/>
            <person name="Ng K."/>
            <person name="Yu B."/>
        </authorList>
    </citation>
    <scope>NUCLEOTIDE SEQUENCE</scope>
    <source>
        <strain evidence="1">NM86_A22</strain>
    </source>
</reference>
<dbReference type="EMBL" id="SSTG01000166">
    <property type="protein sequence ID" value="THG43893.1"/>
    <property type="molecule type" value="Genomic_DNA"/>
</dbReference>
<name>A0AC61S3K7_9BACT</name>
<evidence type="ECO:0000313" key="1">
    <source>
        <dbReference type="EMBL" id="THG43893.1"/>
    </source>
</evidence>
<sequence length="255" mass="28221">MMISVSDAGNFLAEYTAWLWGCGATCIRIEKNVERISHTFGMETEVTVMPRHVQLAVRRENSGSMVVFVRKTMRCGINFSINTGLSRLSWEIADRKIGLDEARKRFNRIVSAGYDRPWQVLLLTSLANASFCRLFGGDFVAMCVVFFATLAGFYLKQIMLCYNRDIRFAFLCCAFFSAAISAGAYVFGWGKTPEIAMATSVLYLIPGVPYINSASDLIDGHYLCAFSRFTDACVLTACLSAGLCGGILLFGIGWL</sequence>
<accession>A0AC61S3K7</accession>
<protein>
    <submittedName>
        <fullName evidence="1">Threonine/serine exporter family protein</fullName>
    </submittedName>
</protein>
<gene>
    <name evidence="1" type="ORF">E5990_09855</name>
</gene>
<proteinExistence type="predicted"/>
<dbReference type="Proteomes" id="UP000305401">
    <property type="component" value="Unassembled WGS sequence"/>
</dbReference>
<keyword evidence="2" id="KW-1185">Reference proteome</keyword>
<evidence type="ECO:0000313" key="2">
    <source>
        <dbReference type="Proteomes" id="UP000305401"/>
    </source>
</evidence>
<comment type="caution">
    <text evidence="1">The sequence shown here is derived from an EMBL/GenBank/DDBJ whole genome shotgun (WGS) entry which is preliminary data.</text>
</comment>